<proteinExistence type="predicted"/>
<accession>A6TL43</accession>
<keyword evidence="2" id="KW-1185">Reference proteome</keyword>
<evidence type="ECO:0000313" key="1">
    <source>
        <dbReference type="EMBL" id="ABR46911.1"/>
    </source>
</evidence>
<dbReference type="Proteomes" id="UP000001572">
    <property type="component" value="Chromosome"/>
</dbReference>
<dbReference type="KEGG" id="amt:Amet_0686"/>
<evidence type="ECO:0000313" key="2">
    <source>
        <dbReference type="Proteomes" id="UP000001572"/>
    </source>
</evidence>
<sequence>MIAVEICQEMKKSIELRKLRKGSIHSIFHHGLNVITPLQEVITLLSHTQGMTPLALKIKGNRPFTSIGFKRGMAVDFDNEKLVFYDLQLTILIKGVAEWNPAPCFTNEGDSLANVMEKQRWIKSYIDGRENEEGMRGIILEMRRYIAGEKLNPQLNDSQEFIFKRLMPFLEAVQERKITELSRCTKKIVGFGPGLTPAVDDFISGIMLTLIYLHHYLNKDLQEAYQINAEVIKGVLGRTTVVSEKMLKLSAKGQTSESVRQLMVAYLSKDEHEMFHHCIEEVMSLGSTSGTDFLCGIEIASQMMLMTKGGEEESWN</sequence>
<dbReference type="Pfam" id="PF11392">
    <property type="entry name" value="AllH"/>
    <property type="match status" value="1"/>
</dbReference>
<dbReference type="InterPro" id="IPR021530">
    <property type="entry name" value="AllH-like"/>
</dbReference>
<gene>
    <name evidence="1" type="ordered locus">Amet_0686</name>
</gene>
<dbReference type="OrthoDB" id="4933449at2"/>
<organism evidence="1 2">
    <name type="scientific">Alkaliphilus metalliredigens (strain QYMF)</name>
    <dbReference type="NCBI Taxonomy" id="293826"/>
    <lineage>
        <taxon>Bacteria</taxon>
        <taxon>Bacillati</taxon>
        <taxon>Bacillota</taxon>
        <taxon>Clostridia</taxon>
        <taxon>Peptostreptococcales</taxon>
        <taxon>Natronincolaceae</taxon>
        <taxon>Alkaliphilus</taxon>
    </lineage>
</organism>
<dbReference type="RefSeq" id="WP_011971819.1">
    <property type="nucleotide sequence ID" value="NC_009633.1"/>
</dbReference>
<dbReference type="AlphaFoldDB" id="A6TL43"/>
<dbReference type="HOGENOM" id="CLU_072005_1_0_9"/>
<reference evidence="2" key="1">
    <citation type="journal article" date="2016" name="Genome Announc.">
        <title>Complete genome sequence of Alkaliphilus metalliredigens strain QYMF, an alkaliphilic and metal-reducing bacterium isolated from borax-contaminated leachate ponds.</title>
        <authorList>
            <person name="Hwang C."/>
            <person name="Copeland A."/>
            <person name="Lucas S."/>
            <person name="Lapidus A."/>
            <person name="Barry K."/>
            <person name="Detter J.C."/>
            <person name="Glavina Del Rio T."/>
            <person name="Hammon N."/>
            <person name="Israni S."/>
            <person name="Dalin E."/>
            <person name="Tice H."/>
            <person name="Pitluck S."/>
            <person name="Chertkov O."/>
            <person name="Brettin T."/>
            <person name="Bruce D."/>
            <person name="Han C."/>
            <person name="Schmutz J."/>
            <person name="Larimer F."/>
            <person name="Land M.L."/>
            <person name="Hauser L."/>
            <person name="Kyrpides N."/>
            <person name="Mikhailova N."/>
            <person name="Ye Q."/>
            <person name="Zhou J."/>
            <person name="Richardson P."/>
            <person name="Fields M.W."/>
        </authorList>
    </citation>
    <scope>NUCLEOTIDE SEQUENCE [LARGE SCALE GENOMIC DNA]</scope>
    <source>
        <strain evidence="2">QYMF</strain>
    </source>
</reference>
<protein>
    <recommendedName>
        <fullName evidence="3">DUF2877 domain-containing protein</fullName>
    </recommendedName>
</protein>
<dbReference type="eggNOG" id="ENOG502Z84Q">
    <property type="taxonomic scope" value="Bacteria"/>
</dbReference>
<name>A6TL43_ALKMQ</name>
<evidence type="ECO:0008006" key="3">
    <source>
        <dbReference type="Google" id="ProtNLM"/>
    </source>
</evidence>
<dbReference type="STRING" id="293826.Amet_0686"/>
<dbReference type="EMBL" id="CP000724">
    <property type="protein sequence ID" value="ABR46911.1"/>
    <property type="molecule type" value="Genomic_DNA"/>
</dbReference>